<dbReference type="Pfam" id="PF12273">
    <property type="entry name" value="RCR"/>
    <property type="match status" value="1"/>
</dbReference>
<dbReference type="InterPro" id="IPR020999">
    <property type="entry name" value="Chitin_synth_reg_RCR"/>
</dbReference>
<evidence type="ECO:0000313" key="4">
    <source>
        <dbReference type="Proteomes" id="UP000030752"/>
    </source>
</evidence>
<dbReference type="GO" id="GO:0016192">
    <property type="term" value="P:vesicle-mediated transport"/>
    <property type="evidence" value="ECO:0007669"/>
    <property type="project" value="TreeGrafter"/>
</dbReference>
<reference evidence="3 4" key="1">
    <citation type="submission" date="2013-03" db="EMBL/GenBank/DDBJ databases">
        <title>The Genome Sequence of Phialophora europaea CBS 101466.</title>
        <authorList>
            <consortium name="The Broad Institute Genomics Platform"/>
            <person name="Cuomo C."/>
            <person name="de Hoog S."/>
            <person name="Gorbushina A."/>
            <person name="Walker B."/>
            <person name="Young S.K."/>
            <person name="Zeng Q."/>
            <person name="Gargeya S."/>
            <person name="Fitzgerald M."/>
            <person name="Haas B."/>
            <person name="Abouelleil A."/>
            <person name="Allen A.W."/>
            <person name="Alvarado L."/>
            <person name="Arachchi H.M."/>
            <person name="Berlin A.M."/>
            <person name="Chapman S.B."/>
            <person name="Gainer-Dewar J."/>
            <person name="Goldberg J."/>
            <person name="Griggs A."/>
            <person name="Gujja S."/>
            <person name="Hansen M."/>
            <person name="Howarth C."/>
            <person name="Imamovic A."/>
            <person name="Ireland A."/>
            <person name="Larimer J."/>
            <person name="McCowan C."/>
            <person name="Murphy C."/>
            <person name="Pearson M."/>
            <person name="Poon T.W."/>
            <person name="Priest M."/>
            <person name="Roberts A."/>
            <person name="Saif S."/>
            <person name="Shea T."/>
            <person name="Sisk P."/>
            <person name="Sykes S."/>
            <person name="Wortman J."/>
            <person name="Nusbaum C."/>
            <person name="Birren B."/>
        </authorList>
    </citation>
    <scope>NUCLEOTIDE SEQUENCE [LARGE SCALE GENOMIC DNA]</scope>
    <source>
        <strain evidence="3 4">CBS 101466</strain>
    </source>
</reference>
<dbReference type="VEuPathDB" id="FungiDB:HMPREF1541_08194"/>
<evidence type="ECO:0008006" key="5">
    <source>
        <dbReference type="Google" id="ProtNLM"/>
    </source>
</evidence>
<sequence length="159" mass="18065">MLSAVTPLTSIRYSRDFRPKLIIYPQNAWYDWGRWVALAIIIIGFVLLFFIFSCISARRRRRRGAQPFYGTGWVGRTPFGHGAAQYNPQYAQQEQPYGGYQQGGYYGQQQQAPPTYQQSHDPNRGYYGQPGTPSTGVYEMQPPTRAYQGTSPEVSGAKH</sequence>
<keyword evidence="2" id="KW-1133">Transmembrane helix</keyword>
<protein>
    <recommendedName>
        <fullName evidence="5">Protein RCR2</fullName>
    </recommendedName>
</protein>
<feature type="region of interest" description="Disordered" evidence="1">
    <location>
        <begin position="96"/>
        <end position="159"/>
    </location>
</feature>
<dbReference type="PANTHER" id="PTHR28187">
    <property type="entry name" value="PROTEIN RCR1-RELATED"/>
    <property type="match status" value="1"/>
</dbReference>
<keyword evidence="4" id="KW-1185">Reference proteome</keyword>
<dbReference type="EMBL" id="KB822724">
    <property type="protein sequence ID" value="ETN37204.1"/>
    <property type="molecule type" value="Genomic_DNA"/>
</dbReference>
<feature type="transmembrane region" description="Helical" evidence="2">
    <location>
        <begin position="35"/>
        <end position="55"/>
    </location>
</feature>
<dbReference type="AlphaFoldDB" id="W2RN85"/>
<dbReference type="RefSeq" id="XP_008720736.1">
    <property type="nucleotide sequence ID" value="XM_008722514.1"/>
</dbReference>
<dbReference type="PANTHER" id="PTHR28187:SF1">
    <property type="entry name" value="PROTEIN RCR1-RELATED"/>
    <property type="match status" value="1"/>
</dbReference>
<keyword evidence="2" id="KW-0472">Membrane</keyword>
<dbReference type="Proteomes" id="UP000030752">
    <property type="component" value="Unassembled WGS sequence"/>
</dbReference>
<gene>
    <name evidence="3" type="ORF">HMPREF1541_08194</name>
</gene>
<evidence type="ECO:0000313" key="3">
    <source>
        <dbReference type="EMBL" id="ETN37204.1"/>
    </source>
</evidence>
<evidence type="ECO:0000256" key="2">
    <source>
        <dbReference type="SAM" id="Phobius"/>
    </source>
</evidence>
<dbReference type="InParanoid" id="W2RN85"/>
<dbReference type="eggNOG" id="ENOG502S8F1">
    <property type="taxonomic scope" value="Eukaryota"/>
</dbReference>
<organism evidence="3 4">
    <name type="scientific">Cyphellophora europaea (strain CBS 101466)</name>
    <name type="common">Phialophora europaea</name>
    <dbReference type="NCBI Taxonomy" id="1220924"/>
    <lineage>
        <taxon>Eukaryota</taxon>
        <taxon>Fungi</taxon>
        <taxon>Dikarya</taxon>
        <taxon>Ascomycota</taxon>
        <taxon>Pezizomycotina</taxon>
        <taxon>Eurotiomycetes</taxon>
        <taxon>Chaetothyriomycetidae</taxon>
        <taxon>Chaetothyriales</taxon>
        <taxon>Cyphellophoraceae</taxon>
        <taxon>Cyphellophora</taxon>
    </lineage>
</organism>
<accession>W2RN85</accession>
<feature type="compositionally biased region" description="Low complexity" evidence="1">
    <location>
        <begin position="107"/>
        <end position="118"/>
    </location>
</feature>
<keyword evidence="2" id="KW-0812">Transmembrane</keyword>
<proteinExistence type="predicted"/>
<dbReference type="GeneID" id="19975533"/>
<name>W2RN85_CYPE1</name>
<dbReference type="HOGENOM" id="CLU_131051_0_0_1"/>
<evidence type="ECO:0000256" key="1">
    <source>
        <dbReference type="SAM" id="MobiDB-lite"/>
    </source>
</evidence>
<dbReference type="OrthoDB" id="3556830at2759"/>